<accession>A0A821VD99</accession>
<evidence type="ECO:0000313" key="1">
    <source>
        <dbReference type="EMBL" id="CAF4904230.1"/>
    </source>
</evidence>
<dbReference type="AlphaFoldDB" id="A0A821VD99"/>
<evidence type="ECO:0000313" key="2">
    <source>
        <dbReference type="Proteomes" id="UP000663838"/>
    </source>
</evidence>
<protein>
    <submittedName>
        <fullName evidence="1">Uncharacterized protein</fullName>
    </submittedName>
</protein>
<dbReference type="EMBL" id="CAJOBS010005747">
    <property type="protein sequence ID" value="CAF4904230.1"/>
    <property type="molecule type" value="Genomic_DNA"/>
</dbReference>
<name>A0A821VD99_9BILA</name>
<feature type="non-terminal residue" evidence="1">
    <location>
        <position position="1"/>
    </location>
</feature>
<comment type="caution">
    <text evidence="1">The sequence shown here is derived from an EMBL/GenBank/DDBJ whole genome shotgun (WGS) entry which is preliminary data.</text>
</comment>
<proteinExistence type="predicted"/>
<reference evidence="1" key="1">
    <citation type="submission" date="2021-02" db="EMBL/GenBank/DDBJ databases">
        <authorList>
            <person name="Nowell W R."/>
        </authorList>
    </citation>
    <scope>NUCLEOTIDE SEQUENCE</scope>
</reference>
<organism evidence="1 2">
    <name type="scientific">Rotaria socialis</name>
    <dbReference type="NCBI Taxonomy" id="392032"/>
    <lineage>
        <taxon>Eukaryota</taxon>
        <taxon>Metazoa</taxon>
        <taxon>Spiralia</taxon>
        <taxon>Gnathifera</taxon>
        <taxon>Rotifera</taxon>
        <taxon>Eurotatoria</taxon>
        <taxon>Bdelloidea</taxon>
        <taxon>Philodinida</taxon>
        <taxon>Philodinidae</taxon>
        <taxon>Rotaria</taxon>
    </lineage>
</organism>
<sequence>MTNKTCHKWTNILVNKYFDEFTIEERGGKRGDSFCDCYPDLELEAKQFVFEQCSKIEATFTAGTLAIFIDNRFYELNNLKKVDQRLVRSVKSCKLDLRQFGAKFTHFYTITNNAVPQWKTPTPTPTILLCHDESAYNCGEIAAKRWIMSDNAPFYNKGRGR</sequence>
<dbReference type="Proteomes" id="UP000663838">
    <property type="component" value="Unassembled WGS sequence"/>
</dbReference>
<gene>
    <name evidence="1" type="ORF">TOA249_LOCUS30910</name>
</gene>